<evidence type="ECO:0000313" key="2">
    <source>
        <dbReference type="EMBL" id="CAF3731687.1"/>
    </source>
</evidence>
<comment type="caution">
    <text evidence="1">The sequence shown here is derived from an EMBL/GenBank/DDBJ whole genome shotgun (WGS) entry which is preliminary data.</text>
</comment>
<evidence type="ECO:0000313" key="3">
    <source>
        <dbReference type="Proteomes" id="UP000663829"/>
    </source>
</evidence>
<protein>
    <submittedName>
        <fullName evidence="1">Uncharacterized protein</fullName>
    </submittedName>
</protein>
<evidence type="ECO:0000313" key="1">
    <source>
        <dbReference type="EMBL" id="CAF0956752.1"/>
    </source>
</evidence>
<dbReference type="EMBL" id="CAJNOQ010002408">
    <property type="protein sequence ID" value="CAF0956752.1"/>
    <property type="molecule type" value="Genomic_DNA"/>
</dbReference>
<dbReference type="EMBL" id="CAJOBC010002408">
    <property type="protein sequence ID" value="CAF3731687.1"/>
    <property type="molecule type" value="Genomic_DNA"/>
</dbReference>
<organism evidence="1 3">
    <name type="scientific">Didymodactylos carnosus</name>
    <dbReference type="NCBI Taxonomy" id="1234261"/>
    <lineage>
        <taxon>Eukaryota</taxon>
        <taxon>Metazoa</taxon>
        <taxon>Spiralia</taxon>
        <taxon>Gnathifera</taxon>
        <taxon>Rotifera</taxon>
        <taxon>Eurotatoria</taxon>
        <taxon>Bdelloidea</taxon>
        <taxon>Philodinida</taxon>
        <taxon>Philodinidae</taxon>
        <taxon>Didymodactylos</taxon>
    </lineage>
</organism>
<reference evidence="1" key="1">
    <citation type="submission" date="2021-02" db="EMBL/GenBank/DDBJ databases">
        <authorList>
            <person name="Nowell W R."/>
        </authorList>
    </citation>
    <scope>NUCLEOTIDE SEQUENCE</scope>
</reference>
<proteinExistence type="predicted"/>
<accession>A0A814DSM2</accession>
<gene>
    <name evidence="1" type="ORF">GPM918_LOCUS11538</name>
    <name evidence="2" type="ORF">SRO942_LOCUS11539</name>
</gene>
<dbReference type="Proteomes" id="UP000663829">
    <property type="component" value="Unassembled WGS sequence"/>
</dbReference>
<dbReference type="Proteomes" id="UP000681722">
    <property type="component" value="Unassembled WGS sequence"/>
</dbReference>
<sequence length="10" mass="1126">MLCGVRCTLM</sequence>
<keyword evidence="3" id="KW-1185">Reference proteome</keyword>
<name>A0A814DSM2_9BILA</name>
<feature type="non-terminal residue" evidence="1">
    <location>
        <position position="10"/>
    </location>
</feature>